<dbReference type="InterPro" id="IPR008271">
    <property type="entry name" value="Ser/Thr_kinase_AS"/>
</dbReference>
<evidence type="ECO:0000313" key="4">
    <source>
        <dbReference type="WBParaSite" id="Pan_g3848.t1"/>
    </source>
</evidence>
<organism evidence="3 4">
    <name type="scientific">Panagrellus redivivus</name>
    <name type="common">Microworm</name>
    <dbReference type="NCBI Taxonomy" id="6233"/>
    <lineage>
        <taxon>Eukaryota</taxon>
        <taxon>Metazoa</taxon>
        <taxon>Ecdysozoa</taxon>
        <taxon>Nematoda</taxon>
        <taxon>Chromadorea</taxon>
        <taxon>Rhabditida</taxon>
        <taxon>Tylenchina</taxon>
        <taxon>Panagrolaimomorpha</taxon>
        <taxon>Panagrolaimoidea</taxon>
        <taxon>Panagrolaimidae</taxon>
        <taxon>Panagrellus</taxon>
    </lineage>
</organism>
<reference evidence="3" key="1">
    <citation type="journal article" date="2013" name="Genetics">
        <title>The draft genome and transcriptome of Panagrellus redivivus are shaped by the harsh demands of a free-living lifestyle.</title>
        <authorList>
            <person name="Srinivasan J."/>
            <person name="Dillman A.R."/>
            <person name="Macchietto M.G."/>
            <person name="Heikkinen L."/>
            <person name="Lakso M."/>
            <person name="Fracchia K.M."/>
            <person name="Antoshechkin I."/>
            <person name="Mortazavi A."/>
            <person name="Wong G."/>
            <person name="Sternberg P.W."/>
        </authorList>
    </citation>
    <scope>NUCLEOTIDE SEQUENCE [LARGE SCALE GENOMIC DNA]</scope>
    <source>
        <strain evidence="3">MT8872</strain>
    </source>
</reference>
<dbReference type="WBParaSite" id="Pan_g3848.t1">
    <property type="protein sequence ID" value="Pan_g3848.t1"/>
    <property type="gene ID" value="Pan_g3848"/>
</dbReference>
<sequence length="389" mass="43995">MSYRPRPINRKIDLRAISALETTNNNVVKMSSNSSIADSDLDFDVDVTPCASELLPSKNNLIRGAKYSYSVGRKIMPGRYGAVYEVLRSNDGKPFAAKLEICDTGFSGLNYDYKVLKAAEKKGCAEHFATLIDRGKIEGHFKFLVMPMLGQNLWQLRHNFEGNRFGAPTALRLALETLAGIERLHGLGYIHRDIKPSNFLINPSNNNIVLIDFGICRGYRNANGEPKPPREDCTFRGTTRYAALAAHENEEQSPKDDIESWFYLVVEFIVGNLPWAAFRKAERDTVRRLKKYARTTDGFAELCKHCPRNEFRRILTYIDSLGYYAHPDYTYLRSVIQLAMKNNGIKGDEPYDWQQDDTDEGIDTDKIGKVNGKQTMAITNSLNALLLKG</sequence>
<reference evidence="4" key="2">
    <citation type="submission" date="2020-10" db="UniProtKB">
        <authorList>
            <consortium name="WormBaseParasite"/>
        </authorList>
    </citation>
    <scope>IDENTIFICATION</scope>
</reference>
<accession>A0A7E4VVE2</accession>
<dbReference type="PROSITE" id="PS00108">
    <property type="entry name" value="PROTEIN_KINASE_ST"/>
    <property type="match status" value="1"/>
</dbReference>
<dbReference type="SMART" id="SM00220">
    <property type="entry name" value="S_TKc"/>
    <property type="match status" value="1"/>
</dbReference>
<protein>
    <recommendedName>
        <fullName evidence="1">non-specific serine/threonine protein kinase</fullName>
        <ecNumber evidence="1">2.7.11.1</ecNumber>
    </recommendedName>
</protein>
<dbReference type="PANTHER" id="PTHR11909">
    <property type="entry name" value="CASEIN KINASE-RELATED"/>
    <property type="match status" value="1"/>
</dbReference>
<dbReference type="GO" id="GO:0004674">
    <property type="term" value="F:protein serine/threonine kinase activity"/>
    <property type="evidence" value="ECO:0007669"/>
    <property type="project" value="UniProtKB-EC"/>
</dbReference>
<name>A0A7E4VVE2_PANRE</name>
<dbReference type="AlphaFoldDB" id="A0A7E4VVE2"/>
<dbReference type="SUPFAM" id="SSF56112">
    <property type="entry name" value="Protein kinase-like (PK-like)"/>
    <property type="match status" value="1"/>
</dbReference>
<keyword evidence="3" id="KW-1185">Reference proteome</keyword>
<feature type="domain" description="Protein kinase" evidence="2">
    <location>
        <begin position="69"/>
        <end position="329"/>
    </location>
</feature>
<dbReference type="EC" id="2.7.11.1" evidence="1"/>
<evidence type="ECO:0000313" key="3">
    <source>
        <dbReference type="Proteomes" id="UP000492821"/>
    </source>
</evidence>
<dbReference type="GO" id="GO:0005524">
    <property type="term" value="F:ATP binding"/>
    <property type="evidence" value="ECO:0007669"/>
    <property type="project" value="InterPro"/>
</dbReference>
<dbReference type="Proteomes" id="UP000492821">
    <property type="component" value="Unassembled WGS sequence"/>
</dbReference>
<dbReference type="InterPro" id="IPR011009">
    <property type="entry name" value="Kinase-like_dom_sf"/>
</dbReference>
<dbReference type="Gene3D" id="1.10.510.10">
    <property type="entry name" value="Transferase(Phosphotransferase) domain 1"/>
    <property type="match status" value="1"/>
</dbReference>
<dbReference type="InterPro" id="IPR000719">
    <property type="entry name" value="Prot_kinase_dom"/>
</dbReference>
<evidence type="ECO:0000259" key="2">
    <source>
        <dbReference type="PROSITE" id="PS50011"/>
    </source>
</evidence>
<dbReference type="PROSITE" id="PS50011">
    <property type="entry name" value="PROTEIN_KINASE_DOM"/>
    <property type="match status" value="1"/>
</dbReference>
<dbReference type="InterPro" id="IPR050235">
    <property type="entry name" value="CK1_Ser-Thr_kinase"/>
</dbReference>
<evidence type="ECO:0000256" key="1">
    <source>
        <dbReference type="ARBA" id="ARBA00012513"/>
    </source>
</evidence>
<dbReference type="Pfam" id="PF00069">
    <property type="entry name" value="Pkinase"/>
    <property type="match status" value="1"/>
</dbReference>
<proteinExistence type="predicted"/>